<evidence type="ECO:0000313" key="2">
    <source>
        <dbReference type="EMBL" id="SHI37912.1"/>
    </source>
</evidence>
<name>A0A1M6AN68_9FIRM</name>
<organism evidence="2 3">
    <name type="scientific">Thermoclostridium caenicola</name>
    <dbReference type="NCBI Taxonomy" id="659425"/>
    <lineage>
        <taxon>Bacteria</taxon>
        <taxon>Bacillati</taxon>
        <taxon>Bacillota</taxon>
        <taxon>Clostridia</taxon>
        <taxon>Eubacteriales</taxon>
        <taxon>Oscillospiraceae</taxon>
        <taxon>Thermoclostridium</taxon>
    </lineage>
</organism>
<dbReference type="EMBL" id="FQZP01000001">
    <property type="protein sequence ID" value="SHI37912.1"/>
    <property type="molecule type" value="Genomic_DNA"/>
</dbReference>
<dbReference type="RefSeq" id="WP_149677372.1">
    <property type="nucleotide sequence ID" value="NZ_FQZP01000001.1"/>
</dbReference>
<keyword evidence="3" id="KW-1185">Reference proteome</keyword>
<keyword evidence="1" id="KW-1133">Transmembrane helix</keyword>
<keyword evidence="1" id="KW-0472">Membrane</keyword>
<evidence type="ECO:0000256" key="1">
    <source>
        <dbReference type="SAM" id="Phobius"/>
    </source>
</evidence>
<gene>
    <name evidence="2" type="ORF">SAMN05444373_1001101</name>
</gene>
<keyword evidence="1" id="KW-0812">Transmembrane</keyword>
<dbReference type="Proteomes" id="UP000324781">
    <property type="component" value="Unassembled WGS sequence"/>
</dbReference>
<accession>A0A1M6AN68</accession>
<proteinExistence type="predicted"/>
<protein>
    <submittedName>
        <fullName evidence="2">Uncharacterized protein</fullName>
    </submittedName>
</protein>
<feature type="transmembrane region" description="Helical" evidence="1">
    <location>
        <begin position="12"/>
        <end position="31"/>
    </location>
</feature>
<evidence type="ECO:0000313" key="3">
    <source>
        <dbReference type="Proteomes" id="UP000324781"/>
    </source>
</evidence>
<dbReference type="AlphaFoldDB" id="A0A1M6AN68"/>
<reference evidence="2 3" key="1">
    <citation type="submission" date="2016-11" db="EMBL/GenBank/DDBJ databases">
        <authorList>
            <person name="Varghese N."/>
            <person name="Submissions S."/>
        </authorList>
    </citation>
    <scope>NUCLEOTIDE SEQUENCE [LARGE SCALE GENOMIC DNA]</scope>
    <source>
        <strain evidence="2 3">DSM 19027</strain>
    </source>
</reference>
<sequence length="91" mass="9835">MQKLSKQTRTIIIAAIALTAVLGIGLAFYLVTGRTPAVSKQYVLENATERDKLARMMSVTLYKNGSAELGTALISSYMPPPCTYAFKTGNC</sequence>